<protein>
    <recommendedName>
        <fullName evidence="1">Dimethylamine monooxygenase subunit DmmA-like C-terminal domain-containing protein</fullName>
    </recommendedName>
</protein>
<comment type="caution">
    <text evidence="2">The sequence shown here is derived from an EMBL/GenBank/DDBJ whole genome shotgun (WGS) entry which is preliminary data.</text>
</comment>
<reference evidence="2 3" key="1">
    <citation type="submission" date="2020-04" db="EMBL/GenBank/DDBJ databases">
        <authorList>
            <person name="Liu S."/>
        </authorList>
    </citation>
    <scope>NUCLEOTIDE SEQUENCE [LARGE SCALE GENOMIC DNA]</scope>
    <source>
        <strain evidence="2 3">CGMCC 1.15091</strain>
    </source>
</reference>
<keyword evidence="3" id="KW-1185">Reference proteome</keyword>
<dbReference type="EMBL" id="JAAZSR010000511">
    <property type="protein sequence ID" value="NKX52380.1"/>
    <property type="molecule type" value="Genomic_DNA"/>
</dbReference>
<dbReference type="Proteomes" id="UP000523795">
    <property type="component" value="Unassembled WGS sequence"/>
</dbReference>
<accession>A0ABX1JUE9</accession>
<dbReference type="Pfam" id="PF22289">
    <property type="entry name" value="DmmA-like_C"/>
    <property type="match status" value="1"/>
</dbReference>
<proteinExistence type="predicted"/>
<dbReference type="NCBIfam" id="NF041259">
    <property type="entry name" value="mono_DmmA_fam"/>
    <property type="match status" value="1"/>
</dbReference>
<dbReference type="InterPro" id="IPR048037">
    <property type="entry name" value="DmmA-like_C"/>
</dbReference>
<evidence type="ECO:0000313" key="3">
    <source>
        <dbReference type="Proteomes" id="UP000523795"/>
    </source>
</evidence>
<sequence>MAIGSAAEAVADQWTGALTKTGKQVHILKFAGTVPAEEVTRRLEVHAQGPLNGWRLAMAGPVATVLSAAAAVRQVGGLHCELTLHATDLGTVRVYCPHCRSTTLTKSSPGAVIGCSGCGRELRTRPHLSRRLAGYLGSDIHAEELA</sequence>
<evidence type="ECO:0000313" key="2">
    <source>
        <dbReference type="EMBL" id="NKX52380.1"/>
    </source>
</evidence>
<organism evidence="2 3">
    <name type="scientific">Arthrobacter deserti</name>
    <dbReference type="NCBI Taxonomy" id="1742687"/>
    <lineage>
        <taxon>Bacteria</taxon>
        <taxon>Bacillati</taxon>
        <taxon>Actinomycetota</taxon>
        <taxon>Actinomycetes</taxon>
        <taxon>Micrococcales</taxon>
        <taxon>Micrococcaceae</taxon>
        <taxon>Arthrobacter</taxon>
    </lineage>
</organism>
<evidence type="ECO:0000259" key="1">
    <source>
        <dbReference type="Pfam" id="PF22289"/>
    </source>
</evidence>
<gene>
    <name evidence="2" type="ORF">HER39_17745</name>
</gene>
<name>A0ABX1JUE9_9MICC</name>
<feature type="domain" description="Dimethylamine monooxygenase subunit DmmA-like C-terminal" evidence="1">
    <location>
        <begin position="93"/>
        <end position="137"/>
    </location>
</feature>